<evidence type="ECO:0000259" key="8">
    <source>
        <dbReference type="Pfam" id="PF08784"/>
    </source>
</evidence>
<feature type="compositionally biased region" description="Polar residues" evidence="6">
    <location>
        <begin position="7"/>
        <end position="20"/>
    </location>
</feature>
<evidence type="ECO:0000256" key="6">
    <source>
        <dbReference type="SAM" id="MobiDB-lite"/>
    </source>
</evidence>
<comment type="similarity">
    <text evidence="2">Belongs to the replication factor A protein 2 family.</text>
</comment>
<dbReference type="EMBL" id="JARTCD010000040">
    <property type="protein sequence ID" value="KAJ8656345.1"/>
    <property type="molecule type" value="Genomic_DNA"/>
</dbReference>
<dbReference type="Gene3D" id="2.40.50.140">
    <property type="entry name" value="Nucleic acid-binding proteins"/>
    <property type="match status" value="1"/>
</dbReference>
<comment type="subcellular location">
    <subcellularLocation>
        <location evidence="1">Nucleus</location>
    </subcellularLocation>
</comment>
<dbReference type="RefSeq" id="XP_058341258.1">
    <property type="nucleotide sequence ID" value="XM_058487920.1"/>
</dbReference>
<reference evidence="9 10" key="1">
    <citation type="submission" date="2023-03" db="EMBL/GenBank/DDBJ databases">
        <title>Genome sequence of Lichtheimia ornata CBS 291.66.</title>
        <authorList>
            <person name="Mohabir J.T."/>
            <person name="Shea T.P."/>
            <person name="Kurbessoian T."/>
            <person name="Berby B."/>
            <person name="Fontaine J."/>
            <person name="Livny J."/>
            <person name="Gnirke A."/>
            <person name="Stajich J.E."/>
            <person name="Cuomo C.A."/>
        </authorList>
    </citation>
    <scope>NUCLEOTIDE SEQUENCE [LARGE SCALE GENOMIC DNA]</scope>
    <source>
        <strain evidence="9">CBS 291.66</strain>
    </source>
</reference>
<dbReference type="GO" id="GO:0005662">
    <property type="term" value="C:DNA replication factor A complex"/>
    <property type="evidence" value="ECO:0007669"/>
    <property type="project" value="TreeGrafter"/>
</dbReference>
<dbReference type="GO" id="GO:0003697">
    <property type="term" value="F:single-stranded DNA binding"/>
    <property type="evidence" value="ECO:0007669"/>
    <property type="project" value="TreeGrafter"/>
</dbReference>
<evidence type="ECO:0000313" key="9">
    <source>
        <dbReference type="EMBL" id="KAJ8656345.1"/>
    </source>
</evidence>
<dbReference type="SUPFAM" id="SSF50249">
    <property type="entry name" value="Nucleic acid-binding proteins"/>
    <property type="match status" value="1"/>
</dbReference>
<dbReference type="GO" id="GO:0000781">
    <property type="term" value="C:chromosome, telomeric region"/>
    <property type="evidence" value="ECO:0007669"/>
    <property type="project" value="TreeGrafter"/>
</dbReference>
<dbReference type="InterPro" id="IPR036388">
    <property type="entry name" value="WH-like_DNA-bd_sf"/>
</dbReference>
<dbReference type="GO" id="GO:0000724">
    <property type="term" value="P:double-strand break repair via homologous recombination"/>
    <property type="evidence" value="ECO:0007669"/>
    <property type="project" value="TreeGrafter"/>
</dbReference>
<name>A0AAD7XVU6_9FUNG</name>
<evidence type="ECO:0000313" key="10">
    <source>
        <dbReference type="Proteomes" id="UP001234581"/>
    </source>
</evidence>
<dbReference type="PANTHER" id="PTHR13989">
    <property type="entry name" value="REPLICATION PROTEIN A-RELATED"/>
    <property type="match status" value="1"/>
</dbReference>
<dbReference type="GO" id="GO:0006289">
    <property type="term" value="P:nucleotide-excision repair"/>
    <property type="evidence" value="ECO:0007669"/>
    <property type="project" value="TreeGrafter"/>
</dbReference>
<evidence type="ECO:0000259" key="7">
    <source>
        <dbReference type="Pfam" id="PF01336"/>
    </source>
</evidence>
<dbReference type="InterPro" id="IPR014892">
    <property type="entry name" value="RPA_C"/>
</dbReference>
<keyword evidence="4" id="KW-0238">DNA-binding</keyword>
<gene>
    <name evidence="9" type="ORF">O0I10_007910</name>
</gene>
<dbReference type="InterPro" id="IPR036390">
    <property type="entry name" value="WH_DNA-bd_sf"/>
</dbReference>
<dbReference type="Proteomes" id="UP001234581">
    <property type="component" value="Unassembled WGS sequence"/>
</dbReference>
<dbReference type="InterPro" id="IPR014646">
    <property type="entry name" value="Rfa2/RPA32"/>
</dbReference>
<dbReference type="GO" id="GO:0006260">
    <property type="term" value="P:DNA replication"/>
    <property type="evidence" value="ECO:0007669"/>
    <property type="project" value="UniProtKB-KW"/>
</dbReference>
<proteinExistence type="inferred from homology"/>
<evidence type="ECO:0000256" key="2">
    <source>
        <dbReference type="ARBA" id="ARBA00007815"/>
    </source>
</evidence>
<dbReference type="GO" id="GO:0035861">
    <property type="term" value="C:site of double-strand break"/>
    <property type="evidence" value="ECO:0007669"/>
    <property type="project" value="TreeGrafter"/>
</dbReference>
<dbReference type="SUPFAM" id="SSF46785">
    <property type="entry name" value="Winged helix' DNA-binding domain"/>
    <property type="match status" value="1"/>
</dbReference>
<keyword evidence="3" id="KW-0235">DNA replication</keyword>
<organism evidence="9 10">
    <name type="scientific">Lichtheimia ornata</name>
    <dbReference type="NCBI Taxonomy" id="688661"/>
    <lineage>
        <taxon>Eukaryota</taxon>
        <taxon>Fungi</taxon>
        <taxon>Fungi incertae sedis</taxon>
        <taxon>Mucoromycota</taxon>
        <taxon>Mucoromycotina</taxon>
        <taxon>Mucoromycetes</taxon>
        <taxon>Mucorales</taxon>
        <taxon>Lichtheimiaceae</taxon>
        <taxon>Lichtheimia</taxon>
    </lineage>
</organism>
<keyword evidence="10" id="KW-1185">Reference proteome</keyword>
<keyword evidence="5" id="KW-0539">Nucleus</keyword>
<dbReference type="Pfam" id="PF08784">
    <property type="entry name" value="RPA_C"/>
    <property type="match status" value="1"/>
</dbReference>
<dbReference type="Pfam" id="PF01336">
    <property type="entry name" value="tRNA_anti-codon"/>
    <property type="match status" value="1"/>
</dbReference>
<dbReference type="InterPro" id="IPR004365">
    <property type="entry name" value="NA-bd_OB_tRNA"/>
</dbReference>
<dbReference type="InterPro" id="IPR012340">
    <property type="entry name" value="NA-bd_OB-fold"/>
</dbReference>
<feature type="region of interest" description="Disordered" evidence="6">
    <location>
        <begin position="1"/>
        <end position="20"/>
    </location>
</feature>
<dbReference type="PIRSF" id="PIRSF036949">
    <property type="entry name" value="RPA32"/>
    <property type="match status" value="1"/>
</dbReference>
<evidence type="ECO:0000256" key="3">
    <source>
        <dbReference type="ARBA" id="ARBA00022705"/>
    </source>
</evidence>
<dbReference type="Gene3D" id="1.10.10.10">
    <property type="entry name" value="Winged helix-like DNA-binding domain superfamily/Winged helix DNA-binding domain"/>
    <property type="match status" value="1"/>
</dbReference>
<feature type="domain" description="OB" evidence="7">
    <location>
        <begin position="56"/>
        <end position="132"/>
    </location>
</feature>
<evidence type="ECO:0000256" key="1">
    <source>
        <dbReference type="ARBA" id="ARBA00004123"/>
    </source>
</evidence>
<dbReference type="InterPro" id="IPR040260">
    <property type="entry name" value="RFA2-like"/>
</dbReference>
<accession>A0AAD7XVU6</accession>
<evidence type="ECO:0000256" key="4">
    <source>
        <dbReference type="ARBA" id="ARBA00023125"/>
    </source>
</evidence>
<feature type="domain" description="Replication protein A C-terminal" evidence="8">
    <location>
        <begin position="154"/>
        <end position="230"/>
    </location>
</feature>
<dbReference type="AlphaFoldDB" id="A0AAD7XVU6"/>
<comment type="caution">
    <text evidence="9">The sequence shown here is derived from an EMBL/GenBank/DDBJ whole genome shotgun (WGS) entry which is preliminary data.</text>
</comment>
<dbReference type="GeneID" id="83215317"/>
<protein>
    <submittedName>
        <fullName evidence="9">Uncharacterized protein</fullName>
    </submittedName>
</protein>
<sequence length="239" mass="26683">MEGGFFNNDNEGSSFSGSKRSFNEHTIRPLTVKQFQDIQIVSDNVFRLDDMDINSVTVVGVVRDISPSTTNLQYTIEDGTAMMEVRHWHEGSNGDGGELPNDISKGSYVRINGRVNQFNNRINCIAFAIRPITDFNEITFHFLEAILAHVRFTKPSGGDRMEIDSGNGAQKSLNERLIDVVKHYPGNGDADDNGIHVDQIAKELQVDVEKVKALVEHLADEGHLYATTDEYHIKSTDQS</sequence>
<dbReference type="PANTHER" id="PTHR13989:SF16">
    <property type="entry name" value="REPLICATION PROTEIN A2"/>
    <property type="match status" value="1"/>
</dbReference>
<evidence type="ECO:0000256" key="5">
    <source>
        <dbReference type="ARBA" id="ARBA00023242"/>
    </source>
</evidence>
<dbReference type="CDD" id="cd04478">
    <property type="entry name" value="RPA2_DBD_D"/>
    <property type="match status" value="1"/>
</dbReference>